<evidence type="ECO:0000259" key="2">
    <source>
        <dbReference type="Pfam" id="PF16391"/>
    </source>
</evidence>
<keyword evidence="5" id="KW-1185">Reference proteome</keyword>
<evidence type="ECO:0000313" key="5">
    <source>
        <dbReference type="Proteomes" id="UP000000310"/>
    </source>
</evidence>
<dbReference type="HOGENOM" id="CLU_058000_0_0_10"/>
<dbReference type="Pfam" id="PF16323">
    <property type="entry name" value="DUF4959"/>
    <property type="match status" value="1"/>
</dbReference>
<sequence length="427" mass="48363">MLDGNNILKQNKMKRNIIILLVLFTGLLSLQSCKEEFMKPIYGKTGAPASIKNAIVENVPGGAVISYTLPDDVNLLYVKAVYERKGKMVESKSSFYKRDVVVEGLGDTNPREVKLYAVSRSEEASEPVSVTINPLAPPIYDVLESLDIKESFGGMNIKFENKTSTGERPYNIIIGIVAWDETLSEWKDVDAHYTALPEGGFSVRGLEAVERKFGFFVKDTWDNITDTLAMNLTPVYEEQLGAPTYMRQKFPVPQIRPLPVDGSPVAEPGNLSSWPFTALFDNTIGNNGFHSNEKNPLPAWFAMDFGQKVRLSRYKLWQRMHDDNSTYFYSHGNPHEWEIWATNTPSDVNSWVMIDHRIMQKPSGLPIGQVTNDDVEIARAGHEYELPLETEAYRYIAWKHIDNWASINGALGFLHMSELRFWGQKVK</sequence>
<dbReference type="AlphaFoldDB" id="F0S4X5"/>
<dbReference type="eggNOG" id="ENOG502ZCEH">
    <property type="taxonomic scope" value="Bacteria"/>
</dbReference>
<dbReference type="InterPro" id="IPR032164">
    <property type="entry name" value="DUF5000"/>
</dbReference>
<reference evidence="5" key="2">
    <citation type="submission" date="2011-02" db="EMBL/GenBank/DDBJ databases">
        <title>The complete genome of Pedobacter saltans DSM 12145.</title>
        <authorList>
            <consortium name="US DOE Joint Genome Institute (JGI-PGF)"/>
            <person name="Lucas S."/>
            <person name="Copeland A."/>
            <person name="Lapidus A."/>
            <person name="Bruce D."/>
            <person name="Goodwin L."/>
            <person name="Pitluck S."/>
            <person name="Kyrpides N."/>
            <person name="Mavromatis K."/>
            <person name="Pagani I."/>
            <person name="Ivanova N."/>
            <person name="Ovchinnikova G."/>
            <person name="Lu M."/>
            <person name="Detter J.C."/>
            <person name="Han C."/>
            <person name="Land M."/>
            <person name="Hauser L."/>
            <person name="Markowitz V."/>
            <person name="Cheng J.-F."/>
            <person name="Hugenholtz P."/>
            <person name="Woyke T."/>
            <person name="Wu D."/>
            <person name="Tindall B."/>
            <person name="Pomrenke H.G."/>
            <person name="Brambilla E."/>
            <person name="Klenk H.-P."/>
            <person name="Eisen J.A."/>
        </authorList>
    </citation>
    <scope>NUCLEOTIDE SEQUENCE [LARGE SCALE GENOMIC DNA]</scope>
    <source>
        <strain evidence="5">ATCC 51119 / DSM 12145 / JCM 21818 / LMG 10337 / NBRC 100064 / NCIMB 13643</strain>
    </source>
</reference>
<dbReference type="Proteomes" id="UP000000310">
    <property type="component" value="Chromosome"/>
</dbReference>
<gene>
    <name evidence="4" type="ordered locus">Pedsa_3620</name>
</gene>
<protein>
    <recommendedName>
        <fullName evidence="6">DUF4959 domain-containing protein</fullName>
    </recommendedName>
</protein>
<dbReference type="Gene3D" id="2.60.120.260">
    <property type="entry name" value="Galactose-binding domain-like"/>
    <property type="match status" value="1"/>
</dbReference>
<dbReference type="KEGG" id="psn:Pedsa_3620"/>
<evidence type="ECO:0000313" key="4">
    <source>
        <dbReference type="EMBL" id="ADY54149.1"/>
    </source>
</evidence>
<dbReference type="STRING" id="762903.Pedsa_3620"/>
<dbReference type="Pfam" id="PF17166">
    <property type="entry name" value="DUF5126"/>
    <property type="match status" value="1"/>
</dbReference>
<name>F0S4X5_PSESL</name>
<evidence type="ECO:0000259" key="3">
    <source>
        <dbReference type="Pfam" id="PF17166"/>
    </source>
</evidence>
<proteinExistence type="predicted"/>
<evidence type="ECO:0000259" key="1">
    <source>
        <dbReference type="Pfam" id="PF16323"/>
    </source>
</evidence>
<feature type="domain" description="DUF5126" evidence="3">
    <location>
        <begin position="135"/>
        <end position="241"/>
    </location>
</feature>
<organism evidence="4 5">
    <name type="scientific">Pseudopedobacter saltans (strain ATCC 51119 / DSM 12145 / JCM 21818 / CCUG 39354 / LMG 10337 / NBRC 100064 / NCIMB 13643)</name>
    <name type="common">Pedobacter saltans</name>
    <dbReference type="NCBI Taxonomy" id="762903"/>
    <lineage>
        <taxon>Bacteria</taxon>
        <taxon>Pseudomonadati</taxon>
        <taxon>Bacteroidota</taxon>
        <taxon>Sphingobacteriia</taxon>
        <taxon>Sphingobacteriales</taxon>
        <taxon>Sphingobacteriaceae</taxon>
        <taxon>Pseudopedobacter</taxon>
    </lineage>
</organism>
<feature type="domain" description="DUF4959" evidence="1">
    <location>
        <begin position="31"/>
        <end position="134"/>
    </location>
</feature>
<reference evidence="4 5" key="1">
    <citation type="journal article" date="2011" name="Stand. Genomic Sci.">
        <title>Complete genome sequence of the gliding, heparinolytic Pedobacter saltans type strain (113).</title>
        <authorList>
            <person name="Liolios K."/>
            <person name="Sikorski J."/>
            <person name="Lu M."/>
            <person name="Nolan M."/>
            <person name="Lapidus A."/>
            <person name="Lucas S."/>
            <person name="Hammon N."/>
            <person name="Deshpande S."/>
            <person name="Cheng J.F."/>
            <person name="Tapia R."/>
            <person name="Han C."/>
            <person name="Goodwin L."/>
            <person name="Pitluck S."/>
            <person name="Huntemann M."/>
            <person name="Ivanova N."/>
            <person name="Pagani I."/>
            <person name="Mavromatis K."/>
            <person name="Ovchinikova G."/>
            <person name="Pati A."/>
            <person name="Chen A."/>
            <person name="Palaniappan K."/>
            <person name="Land M."/>
            <person name="Hauser L."/>
            <person name="Brambilla E.M."/>
            <person name="Kotsyurbenko O."/>
            <person name="Rohde M."/>
            <person name="Tindall B.J."/>
            <person name="Abt B."/>
            <person name="Goker M."/>
            <person name="Detter J.C."/>
            <person name="Woyke T."/>
            <person name="Bristow J."/>
            <person name="Eisen J.A."/>
            <person name="Markowitz V."/>
            <person name="Hugenholtz P."/>
            <person name="Klenk H.P."/>
            <person name="Kyrpides N.C."/>
        </authorList>
    </citation>
    <scope>NUCLEOTIDE SEQUENCE [LARGE SCALE GENOMIC DNA]</scope>
    <source>
        <strain evidence="5">ATCC 51119 / DSM 12145 / JCM 21818 / LMG 10337 / NBRC 100064 / NCIMB 13643</strain>
    </source>
</reference>
<dbReference type="EMBL" id="CP002545">
    <property type="protein sequence ID" value="ADY54149.1"/>
    <property type="molecule type" value="Genomic_DNA"/>
</dbReference>
<dbReference type="InterPro" id="IPR033431">
    <property type="entry name" value="DUF5126"/>
</dbReference>
<feature type="domain" description="DUF5000" evidence="2">
    <location>
        <begin position="283"/>
        <end position="423"/>
    </location>
</feature>
<dbReference type="InterPro" id="IPR032527">
    <property type="entry name" value="DUF4959"/>
</dbReference>
<evidence type="ECO:0008006" key="6">
    <source>
        <dbReference type="Google" id="ProtNLM"/>
    </source>
</evidence>
<accession>F0S4X5</accession>
<dbReference type="Pfam" id="PF16391">
    <property type="entry name" value="DUF5000"/>
    <property type="match status" value="1"/>
</dbReference>